<dbReference type="EMBL" id="QRDQ01000007">
    <property type="protein sequence ID" value="RED26398.1"/>
    <property type="molecule type" value="Genomic_DNA"/>
</dbReference>
<dbReference type="SMART" id="SM01276">
    <property type="entry name" value="M60-like"/>
    <property type="match status" value="1"/>
</dbReference>
<name>A0A3D9FZJ7_9FLAO</name>
<feature type="signal peptide" evidence="1">
    <location>
        <begin position="1"/>
        <end position="19"/>
    </location>
</feature>
<proteinExistence type="predicted"/>
<evidence type="ECO:0000256" key="1">
    <source>
        <dbReference type="SAM" id="SignalP"/>
    </source>
</evidence>
<gene>
    <name evidence="3" type="ORF">BD847_0316</name>
</gene>
<keyword evidence="4" id="KW-1185">Reference proteome</keyword>
<evidence type="ECO:0000313" key="3">
    <source>
        <dbReference type="EMBL" id="RED26398.1"/>
    </source>
</evidence>
<evidence type="ECO:0000313" key="4">
    <source>
        <dbReference type="Proteomes" id="UP000257004"/>
    </source>
</evidence>
<dbReference type="Gene3D" id="2.60.120.1250">
    <property type="entry name" value="Peptidase M60, enhancin-like domain 1"/>
    <property type="match status" value="1"/>
</dbReference>
<dbReference type="OrthoDB" id="3954368at2"/>
<protein>
    <submittedName>
        <fullName evidence="3">Enhancin-like peptidase M60 family</fullName>
    </submittedName>
</protein>
<feature type="chain" id="PRO_5017632545" evidence="1">
    <location>
        <begin position="20"/>
        <end position="519"/>
    </location>
</feature>
<dbReference type="InterPro" id="IPR042279">
    <property type="entry name" value="Pep_M60_3"/>
</dbReference>
<dbReference type="RefSeq" id="WP_115886498.1">
    <property type="nucleotide sequence ID" value="NZ_QRDQ01000007.1"/>
</dbReference>
<keyword evidence="1" id="KW-0732">Signal</keyword>
<dbReference type="Pfam" id="PF13402">
    <property type="entry name" value="Peptidase_M60"/>
    <property type="match status" value="1"/>
</dbReference>
<dbReference type="Proteomes" id="UP000257004">
    <property type="component" value="Unassembled WGS sequence"/>
</dbReference>
<accession>A0A3D9FZJ7</accession>
<organism evidence="3 4">
    <name type="scientific">Flavobacterium cutihirudinis</name>
    <dbReference type="NCBI Taxonomy" id="1265740"/>
    <lineage>
        <taxon>Bacteria</taxon>
        <taxon>Pseudomonadati</taxon>
        <taxon>Bacteroidota</taxon>
        <taxon>Flavobacteriia</taxon>
        <taxon>Flavobacteriales</taxon>
        <taxon>Flavobacteriaceae</taxon>
        <taxon>Flavobacterium</taxon>
    </lineage>
</organism>
<comment type="caution">
    <text evidence="3">The sequence shown here is derived from an EMBL/GenBank/DDBJ whole genome shotgun (WGS) entry which is preliminary data.</text>
</comment>
<feature type="domain" description="Peptidase M60" evidence="2">
    <location>
        <begin position="102"/>
        <end position="410"/>
    </location>
</feature>
<dbReference type="AlphaFoldDB" id="A0A3D9FZJ7"/>
<evidence type="ECO:0000259" key="2">
    <source>
        <dbReference type="PROSITE" id="PS51723"/>
    </source>
</evidence>
<sequence>MKHLVLLYILFFLSGNSYAQSAIDSISVKEDLAFFKDNLATKLKKNIKQQQLDQIKNKEIRDAATQMLKGEYDFNYRLATYNAYLSPATLGKKLSIGDGYSKYENITGIYLPLGKHVILVDNIAKNKTVDLVIPNWNRQPPAGIEPDKDPNWGIEKKSYPLKNGINIIDVKDFDGLAYINYYSEDPKKENAIKIHFIDGKINGFFDSGKQKNEEWNKLLDNTIYPMIDARGKYIQTIYPKADLKKYAYNKGVELLNCYDTLIYRQHRLMGLIKYKRVPNNRILARVNYNYYMFRDEDGIAYMGGKSGYALGMVLDPAKVIAGDPAWGFSHETGHVHQLQPYFNWGGLCEVSNNVFTMYVIKSLGIKSRLLEGNYYESARKKVIETKENYLKVGGAFEPLVPFWQLQLYFEKAGKNPDFYPDLYEAFRKQAHEFNKLNVKADENPAAYQLNFVKTACEVSKVDLTDFFDAYGFFYVGEFDGDCYGAYHYKMTEKMVMDCKNAIKSKNYPKPVLDITTLTD</sequence>
<reference evidence="3 4" key="1">
    <citation type="submission" date="2018-07" db="EMBL/GenBank/DDBJ databases">
        <title>Genomic Encyclopedia of Archaeal and Bacterial Type Strains, Phase II (KMG-II): from individual species to whole genera.</title>
        <authorList>
            <person name="Goeker M."/>
        </authorList>
    </citation>
    <scope>NUCLEOTIDE SEQUENCE [LARGE SCALE GENOMIC DNA]</scope>
    <source>
        <strain evidence="3 4">DSM 25795</strain>
    </source>
</reference>
<dbReference type="PROSITE" id="PS51723">
    <property type="entry name" value="PEPTIDASE_M60"/>
    <property type="match status" value="1"/>
</dbReference>
<dbReference type="Gene3D" id="1.10.390.30">
    <property type="entry name" value="Peptidase M60, enhancin-like domain 3"/>
    <property type="match status" value="1"/>
</dbReference>
<dbReference type="InterPro" id="IPR031161">
    <property type="entry name" value="Peptidase_M60_dom"/>
</dbReference>
<dbReference type="Gene3D" id="3.40.390.80">
    <property type="entry name" value="Peptidase M60, enhancin-like domain 2"/>
    <property type="match status" value="1"/>
</dbReference>